<dbReference type="EMBL" id="HBFB01030618">
    <property type="protein sequence ID" value="CAD8692946.1"/>
    <property type="molecule type" value="Transcribed_RNA"/>
</dbReference>
<gene>
    <name evidence="3" type="ORF">CLEI1391_LOCUS17129</name>
</gene>
<evidence type="ECO:0000313" key="3">
    <source>
        <dbReference type="EMBL" id="CAD8692946.1"/>
    </source>
</evidence>
<dbReference type="AlphaFoldDB" id="A0A7S0S0Y9"/>
<keyword evidence="2" id="KW-0472">Membrane</keyword>
<name>A0A7S0S0Y9_9CHLO</name>
<proteinExistence type="predicted"/>
<protein>
    <submittedName>
        <fullName evidence="3">Uncharacterized protein</fullName>
    </submittedName>
</protein>
<keyword evidence="2" id="KW-1133">Transmembrane helix</keyword>
<accession>A0A7S0S0Y9</accession>
<feature type="transmembrane region" description="Helical" evidence="2">
    <location>
        <begin position="30"/>
        <end position="52"/>
    </location>
</feature>
<evidence type="ECO:0000256" key="1">
    <source>
        <dbReference type="SAM" id="MobiDB-lite"/>
    </source>
</evidence>
<organism evidence="3">
    <name type="scientific">Chlamydomonas leiostraca</name>
    <dbReference type="NCBI Taxonomy" id="1034604"/>
    <lineage>
        <taxon>Eukaryota</taxon>
        <taxon>Viridiplantae</taxon>
        <taxon>Chlorophyta</taxon>
        <taxon>core chlorophytes</taxon>
        <taxon>Chlorophyceae</taxon>
        <taxon>CS clade</taxon>
        <taxon>Chlamydomonadales</taxon>
        <taxon>Chlamydomonadaceae</taxon>
        <taxon>Chlamydomonas</taxon>
    </lineage>
</organism>
<evidence type="ECO:0000256" key="2">
    <source>
        <dbReference type="SAM" id="Phobius"/>
    </source>
</evidence>
<reference evidence="3" key="1">
    <citation type="submission" date="2021-01" db="EMBL/GenBank/DDBJ databases">
        <authorList>
            <person name="Corre E."/>
            <person name="Pelletier E."/>
            <person name="Niang G."/>
            <person name="Scheremetjew M."/>
            <person name="Finn R."/>
            <person name="Kale V."/>
            <person name="Holt S."/>
            <person name="Cochrane G."/>
            <person name="Meng A."/>
            <person name="Brown T."/>
            <person name="Cohen L."/>
        </authorList>
    </citation>
    <scope>NUCLEOTIDE SEQUENCE</scope>
    <source>
        <strain evidence="3">SAG 11-49</strain>
    </source>
</reference>
<feature type="transmembrane region" description="Helical" evidence="2">
    <location>
        <begin position="332"/>
        <end position="353"/>
    </location>
</feature>
<feature type="region of interest" description="Disordered" evidence="1">
    <location>
        <begin position="1"/>
        <end position="20"/>
    </location>
</feature>
<feature type="transmembrane region" description="Helical" evidence="2">
    <location>
        <begin position="274"/>
        <end position="307"/>
    </location>
</feature>
<sequence>MEPEAAMGRPLLEEGTKKQTTKSQQSMRCLWCLLGVMLPGLFLLSFIAKAYVLEGRLPRDLIFSAASADADTALRTLSEFEVIHFTGSADSAEEALARVVPHVSSFFVVTLGPHTPARRTAEQRVLSCTPSVTLPCAELSAAAEGLEAVLGSDAQGQPRRLFPLSLGTADFSSHWSMAAGVVRPYVVWEAGSGRVLVDSGLAGRLWGSPGHVTSGQGAPGDAGALEPEPGQVVGTMSVLMATGLFRHLATALPQVAAATAGPAVSRLSTLMHPALALAVAGAFAAAPPLWFCIVCPAVLGLLAPLAINMALNQLAGHLCTSLALPDDQCFDLLVGALGLGFVLSLASAVPIFYACKLMECARRGDTPPPAAAAAPAGARGPVAVLTRVLGIKGGGHQGSVARRRAWM</sequence>
<keyword evidence="2" id="KW-0812">Transmembrane</keyword>